<dbReference type="Gene3D" id="2.40.170.20">
    <property type="entry name" value="TonB-dependent receptor, beta-barrel domain"/>
    <property type="match status" value="1"/>
</dbReference>
<dbReference type="Pfam" id="PF14905">
    <property type="entry name" value="OMP_b-brl_3"/>
    <property type="match status" value="1"/>
</dbReference>
<dbReference type="Gene3D" id="2.60.40.1120">
    <property type="entry name" value="Carboxypeptidase-like, regulatory domain"/>
    <property type="match status" value="1"/>
</dbReference>
<dbReference type="SUPFAM" id="SSF56935">
    <property type="entry name" value="Porins"/>
    <property type="match status" value="1"/>
</dbReference>
<dbReference type="PANTHER" id="PTHR40980">
    <property type="entry name" value="PLUG DOMAIN-CONTAINING PROTEIN"/>
    <property type="match status" value="1"/>
</dbReference>
<dbReference type="OrthoDB" id="8764943at2"/>
<evidence type="ECO:0000256" key="4">
    <source>
        <dbReference type="SAM" id="SignalP"/>
    </source>
</evidence>
<dbReference type="PANTHER" id="PTHR40980:SF4">
    <property type="entry name" value="TONB-DEPENDENT RECEPTOR-LIKE BETA-BARREL DOMAIN-CONTAINING PROTEIN"/>
    <property type="match status" value="1"/>
</dbReference>
<feature type="domain" description="Outer membrane protein beta-barrel" evidence="6">
    <location>
        <begin position="382"/>
        <end position="784"/>
    </location>
</feature>
<comment type="subcellular location">
    <subcellularLocation>
        <location evidence="1">Cell outer membrane</location>
    </subcellularLocation>
</comment>
<feature type="signal peptide" evidence="4">
    <location>
        <begin position="1"/>
        <end position="27"/>
    </location>
</feature>
<evidence type="ECO:0000259" key="5">
    <source>
        <dbReference type="Pfam" id="PF07715"/>
    </source>
</evidence>
<dbReference type="AlphaFoldDB" id="A0A1M5ALN0"/>
<keyword evidence="2" id="KW-0472">Membrane</keyword>
<organism evidence="7 8">
    <name type="scientific">Flavobacterium fontis</name>
    <dbReference type="NCBI Taxonomy" id="1124188"/>
    <lineage>
        <taxon>Bacteria</taxon>
        <taxon>Pseudomonadati</taxon>
        <taxon>Bacteroidota</taxon>
        <taxon>Flavobacteriia</taxon>
        <taxon>Flavobacteriales</taxon>
        <taxon>Flavobacteriaceae</taxon>
        <taxon>Flavobacterium</taxon>
    </lineage>
</organism>
<keyword evidence="7" id="KW-0675">Receptor</keyword>
<dbReference type="InterPro" id="IPR012910">
    <property type="entry name" value="Plug_dom"/>
</dbReference>
<dbReference type="InterPro" id="IPR037066">
    <property type="entry name" value="Plug_dom_sf"/>
</dbReference>
<reference evidence="7 8" key="1">
    <citation type="submission" date="2016-11" db="EMBL/GenBank/DDBJ databases">
        <authorList>
            <person name="Jaros S."/>
            <person name="Januszkiewicz K."/>
            <person name="Wedrychowicz H."/>
        </authorList>
    </citation>
    <scope>NUCLEOTIDE SEQUENCE [LARGE SCALE GENOMIC DNA]</scope>
    <source>
        <strain evidence="7 8">DSM 25660</strain>
    </source>
</reference>
<evidence type="ECO:0000256" key="1">
    <source>
        <dbReference type="ARBA" id="ARBA00004442"/>
    </source>
</evidence>
<dbReference type="Gene3D" id="2.170.130.10">
    <property type="entry name" value="TonB-dependent receptor, plug domain"/>
    <property type="match status" value="1"/>
</dbReference>
<evidence type="ECO:0000256" key="2">
    <source>
        <dbReference type="ARBA" id="ARBA00023136"/>
    </source>
</evidence>
<gene>
    <name evidence="7" type="ORF">SAMN05444377_106119</name>
</gene>
<dbReference type="Pfam" id="PF07715">
    <property type="entry name" value="Plug"/>
    <property type="match status" value="1"/>
</dbReference>
<dbReference type="Proteomes" id="UP000184147">
    <property type="component" value="Unassembled WGS sequence"/>
</dbReference>
<dbReference type="Pfam" id="PF13620">
    <property type="entry name" value="CarboxypepD_reg"/>
    <property type="match status" value="1"/>
</dbReference>
<dbReference type="SUPFAM" id="SSF49464">
    <property type="entry name" value="Carboxypeptidase regulatory domain-like"/>
    <property type="match status" value="1"/>
</dbReference>
<proteinExistence type="predicted"/>
<evidence type="ECO:0000313" key="8">
    <source>
        <dbReference type="Proteomes" id="UP000184147"/>
    </source>
</evidence>
<dbReference type="InterPro" id="IPR008969">
    <property type="entry name" value="CarboxyPept-like_regulatory"/>
</dbReference>
<evidence type="ECO:0000259" key="6">
    <source>
        <dbReference type="Pfam" id="PF14905"/>
    </source>
</evidence>
<keyword evidence="8" id="KW-1185">Reference proteome</keyword>
<protein>
    <submittedName>
        <fullName evidence="7">Outer membrane receptor proteins, mostly Fe transport</fullName>
    </submittedName>
</protein>
<evidence type="ECO:0000313" key="7">
    <source>
        <dbReference type="EMBL" id="SHF30812.1"/>
    </source>
</evidence>
<evidence type="ECO:0000256" key="3">
    <source>
        <dbReference type="ARBA" id="ARBA00023237"/>
    </source>
</evidence>
<keyword evidence="4" id="KW-0732">Signal</keyword>
<accession>A0A1M5ALN0</accession>
<keyword evidence="3" id="KW-0998">Cell outer membrane</keyword>
<dbReference type="GO" id="GO:0009279">
    <property type="term" value="C:cell outer membrane"/>
    <property type="evidence" value="ECO:0007669"/>
    <property type="project" value="UniProtKB-SubCell"/>
</dbReference>
<feature type="chain" id="PRO_5013222973" evidence="4">
    <location>
        <begin position="28"/>
        <end position="810"/>
    </location>
</feature>
<dbReference type="STRING" id="1124188.SAMN05444377_106119"/>
<sequence length="810" mass="91076">MKAKPFTITPFLFVLFSLFSYGFRAQAQTGNVKGRVRSEKETALYAASVALFDTDNKLVKAVLTDAEGAFTISRLRPGTYTLKVSSVGFEDQILKGLLITESELILEPIRLKESAVQLNEVVIKKEKPLVQVLADKTVFNVENTINATGNTGFELLRKAPGVVVDNNDNVVVEGKSGVLFYIDGKQSFLSGADMTNFLKTIQSTDIESIEIITQPSSKYDAAGNAGIVNIKLKKNKNFGTNGTVTSGYNIGRFGTSVNSISLNNRSKKFNTYLNYSNRFGKSYNFMEFERQQNGRIFNSDTKTDYMTNANNVKMGLDYTHNRRHSFGLVLTGNFNNAYGDGRSRTPIRPQTSNVIDSVLVAQNKAHNKNYNLYANVNYRFQDTTGVSLTTDLDVGRYNSDRDTFLPNFYLDPTEITVLSAIINSQYTPVIIDIAAFKSDYEQRLGKGKLGLGMKTSLVSTENTFDVFNYPAGQPVFNTTLSNRFTYKENVNAVYVNYNRMVKKFNFQLGLRVENTHSDGELSSLQQNNDARVKRKYTDFFPSGGITFAQNESNSWALTYSRRIERPSYNALNPFEYQIDELSVSKGNPFLQPQYVHNVKASHTYKYKLNTSLSYSYVSDFFAQVTEAVGLNKSRMTTKNVANQETINLGISYPFKVNNWWNVYMSVNAFRSRYIPTDPSFVGLTQETLNIYGQNNITLPKKINLEISGWFNSPSVWGGTYRTASLGSLDIALQKKFLKDKLNVRVAVSDVLFTSPWSGRTEFANVIINGRGGSDSRQLRFNLTYNFGNDQVKRAQNRNTGVEDEKNRIGN</sequence>
<dbReference type="EMBL" id="FQVQ01000006">
    <property type="protein sequence ID" value="SHF30812.1"/>
    <property type="molecule type" value="Genomic_DNA"/>
</dbReference>
<feature type="domain" description="TonB-dependent receptor plug" evidence="5">
    <location>
        <begin position="137"/>
        <end position="226"/>
    </location>
</feature>
<dbReference type="RefSeq" id="WP_083544788.1">
    <property type="nucleotide sequence ID" value="NZ_FQVQ01000006.1"/>
</dbReference>
<dbReference type="InterPro" id="IPR036942">
    <property type="entry name" value="Beta-barrel_TonB_sf"/>
</dbReference>
<dbReference type="InterPro" id="IPR041700">
    <property type="entry name" value="OMP_b-brl_3"/>
</dbReference>
<name>A0A1M5ALN0_9FLAO</name>